<keyword evidence="10" id="KW-1185">Reference proteome</keyword>
<evidence type="ECO:0000256" key="1">
    <source>
        <dbReference type="ARBA" id="ARBA00004123"/>
    </source>
</evidence>
<dbReference type="Proteomes" id="UP001497392">
    <property type="component" value="Unassembled WGS sequence"/>
</dbReference>
<dbReference type="Pfam" id="PF00170">
    <property type="entry name" value="bZIP_1"/>
    <property type="match status" value="1"/>
</dbReference>
<dbReference type="PANTHER" id="PTHR47416:SF8">
    <property type="entry name" value="BASIC-LEUCINE ZIPPER TRANSCRIPTION FACTOR E-RELATED"/>
    <property type="match status" value="1"/>
</dbReference>
<comment type="subcellular location">
    <subcellularLocation>
        <location evidence="1">Nucleus</location>
    </subcellularLocation>
</comment>
<evidence type="ECO:0000313" key="10">
    <source>
        <dbReference type="Proteomes" id="UP001497392"/>
    </source>
</evidence>
<proteinExistence type="inferred from homology"/>
<name>A0ABP1FFQ4_9CHLO</name>
<evidence type="ECO:0000256" key="6">
    <source>
        <dbReference type="ARBA" id="ARBA00023242"/>
    </source>
</evidence>
<keyword evidence="5" id="KW-0804">Transcription</keyword>
<dbReference type="SMART" id="SM00338">
    <property type="entry name" value="BRLZ"/>
    <property type="match status" value="1"/>
</dbReference>
<dbReference type="PROSITE" id="PS50217">
    <property type="entry name" value="BZIP"/>
    <property type="match status" value="1"/>
</dbReference>
<feature type="region of interest" description="Disordered" evidence="7">
    <location>
        <begin position="50"/>
        <end position="224"/>
    </location>
</feature>
<evidence type="ECO:0000313" key="9">
    <source>
        <dbReference type="EMBL" id="CAL5218723.1"/>
    </source>
</evidence>
<reference evidence="9 10" key="1">
    <citation type="submission" date="2024-06" db="EMBL/GenBank/DDBJ databases">
        <authorList>
            <person name="Kraege A."/>
            <person name="Thomma B."/>
        </authorList>
    </citation>
    <scope>NUCLEOTIDE SEQUENCE [LARGE SCALE GENOMIC DNA]</scope>
</reference>
<evidence type="ECO:0000256" key="7">
    <source>
        <dbReference type="SAM" id="MobiDB-lite"/>
    </source>
</evidence>
<feature type="compositionally biased region" description="Polar residues" evidence="7">
    <location>
        <begin position="50"/>
        <end position="63"/>
    </location>
</feature>
<accession>A0ABP1FFQ4</accession>
<evidence type="ECO:0000259" key="8">
    <source>
        <dbReference type="PROSITE" id="PS50217"/>
    </source>
</evidence>
<dbReference type="CDD" id="cd14704">
    <property type="entry name" value="bZIP_HY5-like"/>
    <property type="match status" value="1"/>
</dbReference>
<evidence type="ECO:0000256" key="4">
    <source>
        <dbReference type="ARBA" id="ARBA00023125"/>
    </source>
</evidence>
<dbReference type="SUPFAM" id="SSF57959">
    <property type="entry name" value="Leucine zipper domain"/>
    <property type="match status" value="1"/>
</dbReference>
<evidence type="ECO:0000256" key="2">
    <source>
        <dbReference type="ARBA" id="ARBA00007163"/>
    </source>
</evidence>
<dbReference type="InterPro" id="IPR004827">
    <property type="entry name" value="bZIP"/>
</dbReference>
<keyword evidence="3" id="KW-0805">Transcription regulation</keyword>
<feature type="domain" description="BZIP" evidence="8">
    <location>
        <begin position="199"/>
        <end position="262"/>
    </location>
</feature>
<sequence>MDGLFVSRPSDLSDLEDILPSLDDVLSPQADFASDSELPLWDSMLSTLSCPGMDSLSNQTMAPSPQEGAHGLEQSSMPGMQAQQPSPSNSACSCDVQHVLNSHPSSQQGSQKSQAKAPQQQQQHQQQQLVRVPDEPTSSRDSNPGVSSPDTAQDKGGSAKKRKMDDSDEDCSGRHPSPASGTSQGEKVSGQSGEEGDEEQKRMARMQRNRESAMLSRQRKKMQLDELDRQNKQLQATNTHLSGLVAGLASENAALRHQLAMTGHPAPPPFAPPSAVPCTPGSLPVHQPPPYAPWQYPGVPYMRATPKVPIPQLKSQSLTRPAKPTAKKAKVAAGGTALLGLVTLLCLSGNFPSWPGSPNVPARPDSHVLSAQTTLPVPLHAGGRVLQSIDAETGVNATAGWNISDWQPQPQPGPGALAPIPLKSVKASSTKAVALQHLKDLAPITLYTDWGLEGGVSNVWRNVQGSGGRGSDLMPPVQCREVFRLDAVQSSNSAAARRHLQNYLASLSSFRGRALMGPIAMPPTSRTLPPPQAQDGGASLGSKGGRATIGCEGEEDDLIVSIMLPSPQAGEGEKDNRSFTSVDEMYVVAVRPAKEYVTYACSLQSPVLV</sequence>
<gene>
    <name evidence="9" type="primary">g436</name>
    <name evidence="9" type="ORF">VP750_LOCUS382</name>
</gene>
<feature type="compositionally biased region" description="Polar residues" evidence="7">
    <location>
        <begin position="73"/>
        <end position="92"/>
    </location>
</feature>
<organism evidence="9 10">
    <name type="scientific">Coccomyxa viridis</name>
    <dbReference type="NCBI Taxonomy" id="1274662"/>
    <lineage>
        <taxon>Eukaryota</taxon>
        <taxon>Viridiplantae</taxon>
        <taxon>Chlorophyta</taxon>
        <taxon>core chlorophytes</taxon>
        <taxon>Trebouxiophyceae</taxon>
        <taxon>Trebouxiophyceae incertae sedis</taxon>
        <taxon>Coccomyxaceae</taxon>
        <taxon>Coccomyxa</taxon>
    </lineage>
</organism>
<feature type="compositionally biased region" description="Polar residues" evidence="7">
    <location>
        <begin position="139"/>
        <end position="151"/>
    </location>
</feature>
<feature type="region of interest" description="Disordered" evidence="7">
    <location>
        <begin position="523"/>
        <end position="545"/>
    </location>
</feature>
<comment type="caution">
    <text evidence="9">The sequence shown here is derived from an EMBL/GenBank/DDBJ whole genome shotgun (WGS) entry which is preliminary data.</text>
</comment>
<evidence type="ECO:0000256" key="3">
    <source>
        <dbReference type="ARBA" id="ARBA00023015"/>
    </source>
</evidence>
<dbReference type="EMBL" id="CAXHTA020000001">
    <property type="protein sequence ID" value="CAL5218723.1"/>
    <property type="molecule type" value="Genomic_DNA"/>
</dbReference>
<keyword evidence="6" id="KW-0539">Nucleus</keyword>
<evidence type="ECO:0000256" key="5">
    <source>
        <dbReference type="ARBA" id="ARBA00023163"/>
    </source>
</evidence>
<dbReference type="InterPro" id="IPR046347">
    <property type="entry name" value="bZIP_sf"/>
</dbReference>
<dbReference type="PANTHER" id="PTHR47416">
    <property type="entry name" value="BASIC-LEUCINE ZIPPER TRANSCRIPTION FACTOR F-RELATED"/>
    <property type="match status" value="1"/>
</dbReference>
<dbReference type="Gene3D" id="1.20.5.170">
    <property type="match status" value="1"/>
</dbReference>
<keyword evidence="4" id="KW-0238">DNA-binding</keyword>
<feature type="compositionally biased region" description="Low complexity" evidence="7">
    <location>
        <begin position="102"/>
        <end position="128"/>
    </location>
</feature>
<protein>
    <submittedName>
        <fullName evidence="9">G436 protein</fullName>
    </submittedName>
</protein>
<comment type="similarity">
    <text evidence="2">Belongs to the bZIP family.</text>
</comment>